<proteinExistence type="predicted"/>
<keyword evidence="2" id="KW-1185">Reference proteome</keyword>
<comment type="caution">
    <text evidence="1">The sequence shown here is derived from an EMBL/GenBank/DDBJ whole genome shotgun (WGS) entry which is preliminary data.</text>
</comment>
<reference evidence="1 2" key="1">
    <citation type="submission" date="2019-05" db="EMBL/GenBank/DDBJ databases">
        <title>Microbulbifer harenosus sp. nov., an alginate-degrading bacterium isolated from coastal sand.</title>
        <authorList>
            <person name="Huang H."/>
            <person name="Mo K."/>
            <person name="Bao S."/>
        </authorList>
    </citation>
    <scope>NUCLEOTIDE SEQUENCE [LARGE SCALE GENOMIC DNA]</scope>
    <source>
        <strain evidence="1 2">HB161719</strain>
    </source>
</reference>
<gene>
    <name evidence="1" type="ORF">FDY93_12780</name>
</gene>
<evidence type="ECO:0000313" key="2">
    <source>
        <dbReference type="Proteomes" id="UP000306791"/>
    </source>
</evidence>
<dbReference type="RefSeq" id="WP_138236147.1">
    <property type="nucleotide sequence ID" value="NZ_CP185860.1"/>
</dbReference>
<accession>A0ABY2UGL1</accession>
<sequence length="294" mass="33747">MLDLIKYSSLRLRNQEGRCSPKGPAFESAQNTKIRFPQCTLEFKLPSHSPKRGDGTEQTRILKDIYRLEGRSYNRNIMPSKSWEHELIASRSWVFNGPWFTGYKGQVSFAMSGVNPGIQNPKLNFLHPKGFETGVLGFLTASWGYRVYDEEQEIPEYKAPLNWSPLTHLKIPAARFDMEVAAPVSRYRFVFFPVSRDRLIHIRFSYWQACAGSQQEQDQKIDPKPMQDLIDNIIRSIQLTPSPELEAELAEIKKSSPNLSVSPKCAPLKWPADVDKDGITILEYDKRRYATPGY</sequence>
<organism evidence="1 2">
    <name type="scientific">Microbulbifer harenosus</name>
    <dbReference type="NCBI Taxonomy" id="2576840"/>
    <lineage>
        <taxon>Bacteria</taxon>
        <taxon>Pseudomonadati</taxon>
        <taxon>Pseudomonadota</taxon>
        <taxon>Gammaproteobacteria</taxon>
        <taxon>Cellvibrionales</taxon>
        <taxon>Microbulbiferaceae</taxon>
        <taxon>Microbulbifer</taxon>
    </lineage>
</organism>
<name>A0ABY2UGL1_9GAMM</name>
<dbReference type="EMBL" id="VANI01000013">
    <property type="protein sequence ID" value="TLM76596.1"/>
    <property type="molecule type" value="Genomic_DNA"/>
</dbReference>
<evidence type="ECO:0000313" key="1">
    <source>
        <dbReference type="EMBL" id="TLM76596.1"/>
    </source>
</evidence>
<dbReference type="Proteomes" id="UP000306791">
    <property type="component" value="Unassembled WGS sequence"/>
</dbReference>
<protein>
    <submittedName>
        <fullName evidence="1">Uncharacterized protein</fullName>
    </submittedName>
</protein>